<dbReference type="HOGENOM" id="CLU_103823_1_0_1"/>
<dbReference type="VEuPathDB" id="FungiDB:PV10_03282"/>
<evidence type="ECO:0000256" key="1">
    <source>
        <dbReference type="SAM" id="MobiDB-lite"/>
    </source>
</evidence>
<organism evidence="2 3">
    <name type="scientific">Exophiala mesophila</name>
    <name type="common">Black yeast-like fungus</name>
    <dbReference type="NCBI Taxonomy" id="212818"/>
    <lineage>
        <taxon>Eukaryota</taxon>
        <taxon>Fungi</taxon>
        <taxon>Dikarya</taxon>
        <taxon>Ascomycota</taxon>
        <taxon>Pezizomycotina</taxon>
        <taxon>Eurotiomycetes</taxon>
        <taxon>Chaetothyriomycetidae</taxon>
        <taxon>Chaetothyriales</taxon>
        <taxon>Herpotrichiellaceae</taxon>
        <taxon>Exophiala</taxon>
    </lineage>
</organism>
<evidence type="ECO:0000313" key="3">
    <source>
        <dbReference type="Proteomes" id="UP000054302"/>
    </source>
</evidence>
<evidence type="ECO:0000313" key="2">
    <source>
        <dbReference type="EMBL" id="KIV95657.1"/>
    </source>
</evidence>
<name>A0A0D1ZM00_EXOME</name>
<proteinExistence type="predicted"/>
<feature type="compositionally biased region" description="Basic and acidic residues" evidence="1">
    <location>
        <begin position="1"/>
        <end position="16"/>
    </location>
</feature>
<gene>
    <name evidence="2" type="ORF">PV10_03282</name>
</gene>
<dbReference type="STRING" id="212818.A0A0D1ZM00"/>
<sequence length="147" mass="15245">MSAAVEDSRSSRRGNDIRPSNQSRQSVTPKDVATSATQSRRGGKAGAPVMSRSTDNSRNGSSSQATSSFDEGPAIPGSDAGAVDAALKQGFDANAPVYKPEAKPQPGRSESPWGTKAGTMANGKDFWLELRKQVFALQQSGGTSQGG</sequence>
<dbReference type="OrthoDB" id="5598843at2759"/>
<feature type="region of interest" description="Disordered" evidence="1">
    <location>
        <begin position="1"/>
        <end position="120"/>
    </location>
</feature>
<feature type="compositionally biased region" description="Polar residues" evidence="1">
    <location>
        <begin position="51"/>
        <end position="69"/>
    </location>
</feature>
<dbReference type="EMBL" id="KN847521">
    <property type="protein sequence ID" value="KIV95656.1"/>
    <property type="molecule type" value="Genomic_DNA"/>
</dbReference>
<reference evidence="2 3" key="1">
    <citation type="submission" date="2015-01" db="EMBL/GenBank/DDBJ databases">
        <title>The Genome Sequence of Exophiala mesophila CBS40295.</title>
        <authorList>
            <consortium name="The Broad Institute Genomics Platform"/>
            <person name="Cuomo C."/>
            <person name="de Hoog S."/>
            <person name="Gorbushina A."/>
            <person name="Stielow B."/>
            <person name="Teixiera M."/>
            <person name="Abouelleil A."/>
            <person name="Chapman S.B."/>
            <person name="Priest M."/>
            <person name="Young S.K."/>
            <person name="Wortman J."/>
            <person name="Nusbaum C."/>
            <person name="Birren B."/>
        </authorList>
    </citation>
    <scope>NUCLEOTIDE SEQUENCE [LARGE SCALE GENOMIC DNA]</scope>
    <source>
        <strain evidence="2 3">CBS 40295</strain>
    </source>
</reference>
<accession>A0A0D1ZM00</accession>
<protein>
    <submittedName>
        <fullName evidence="2">Uncharacterized protein</fullName>
    </submittedName>
</protein>
<dbReference type="GeneID" id="27321127"/>
<keyword evidence="3" id="KW-1185">Reference proteome</keyword>
<dbReference type="Proteomes" id="UP000054302">
    <property type="component" value="Unassembled WGS sequence"/>
</dbReference>
<dbReference type="RefSeq" id="XP_016227230.1">
    <property type="nucleotide sequence ID" value="XM_016367712.1"/>
</dbReference>
<dbReference type="RefSeq" id="XP_016227231.1">
    <property type="nucleotide sequence ID" value="XM_016367713.1"/>
</dbReference>
<dbReference type="AlphaFoldDB" id="A0A0D1ZM00"/>
<dbReference type="EMBL" id="KN847521">
    <property type="protein sequence ID" value="KIV95657.1"/>
    <property type="molecule type" value="Genomic_DNA"/>
</dbReference>
<feature type="compositionally biased region" description="Polar residues" evidence="1">
    <location>
        <begin position="18"/>
        <end position="40"/>
    </location>
</feature>